<feature type="transmembrane region" description="Helical" evidence="7">
    <location>
        <begin position="196"/>
        <end position="213"/>
    </location>
</feature>
<keyword evidence="10" id="KW-1185">Reference proteome</keyword>
<feature type="transmembrane region" description="Helical" evidence="7">
    <location>
        <begin position="321"/>
        <end position="339"/>
    </location>
</feature>
<organism evidence="9 10">
    <name type="scientific">Sphingomonas baiyangensis</name>
    <dbReference type="NCBI Taxonomy" id="2572576"/>
    <lineage>
        <taxon>Bacteria</taxon>
        <taxon>Pseudomonadati</taxon>
        <taxon>Pseudomonadota</taxon>
        <taxon>Alphaproteobacteria</taxon>
        <taxon>Sphingomonadales</taxon>
        <taxon>Sphingomonadaceae</taxon>
        <taxon>Sphingomonas</taxon>
    </lineage>
</organism>
<protein>
    <submittedName>
        <fullName evidence="9">EamA family transporter</fullName>
    </submittedName>
</protein>
<dbReference type="OrthoDB" id="2352272at2"/>
<feature type="transmembrane region" description="Helical" evidence="7">
    <location>
        <begin position="109"/>
        <end position="127"/>
    </location>
</feature>
<proteinExistence type="inferred from homology"/>
<feature type="transmembrane region" description="Helical" evidence="7">
    <location>
        <begin position="164"/>
        <end position="184"/>
    </location>
</feature>
<dbReference type="InterPro" id="IPR000620">
    <property type="entry name" value="EamA_dom"/>
</dbReference>
<feature type="transmembrane region" description="Helical" evidence="7">
    <location>
        <begin position="290"/>
        <end position="309"/>
    </location>
</feature>
<evidence type="ECO:0000256" key="7">
    <source>
        <dbReference type="SAM" id="Phobius"/>
    </source>
</evidence>
<gene>
    <name evidence="9" type="ORF">FBR43_06360</name>
</gene>
<feature type="transmembrane region" description="Helical" evidence="7">
    <location>
        <begin position="225"/>
        <end position="245"/>
    </location>
</feature>
<comment type="caution">
    <text evidence="9">The sequence shown here is derived from an EMBL/GenBank/DDBJ whole genome shotgun (WGS) entry which is preliminary data.</text>
</comment>
<comment type="similarity">
    <text evidence="2">Belongs to the EamA transporter family.</text>
</comment>
<dbReference type="PANTHER" id="PTHR32322:SF2">
    <property type="entry name" value="EAMA DOMAIN-CONTAINING PROTEIN"/>
    <property type="match status" value="1"/>
</dbReference>
<dbReference type="PANTHER" id="PTHR32322">
    <property type="entry name" value="INNER MEMBRANE TRANSPORTER"/>
    <property type="match status" value="1"/>
</dbReference>
<keyword evidence="3 7" id="KW-0812">Transmembrane</keyword>
<dbReference type="GO" id="GO:0016020">
    <property type="term" value="C:membrane"/>
    <property type="evidence" value="ECO:0007669"/>
    <property type="project" value="UniProtKB-SubCell"/>
</dbReference>
<evidence type="ECO:0000313" key="10">
    <source>
        <dbReference type="Proteomes" id="UP000309138"/>
    </source>
</evidence>
<keyword evidence="4 7" id="KW-1133">Transmembrane helix</keyword>
<name>A0A4U1L0W5_9SPHN</name>
<feature type="transmembrane region" description="Helical" evidence="7">
    <location>
        <begin position="257"/>
        <end position="278"/>
    </location>
</feature>
<dbReference type="InterPro" id="IPR037185">
    <property type="entry name" value="EmrE-like"/>
</dbReference>
<comment type="subcellular location">
    <subcellularLocation>
        <location evidence="1">Membrane</location>
        <topology evidence="1">Multi-pass membrane protein</topology>
    </subcellularLocation>
</comment>
<dbReference type="Pfam" id="PF00892">
    <property type="entry name" value="EamA"/>
    <property type="match status" value="2"/>
</dbReference>
<evidence type="ECO:0000256" key="6">
    <source>
        <dbReference type="SAM" id="MobiDB-lite"/>
    </source>
</evidence>
<evidence type="ECO:0000256" key="2">
    <source>
        <dbReference type="ARBA" id="ARBA00007362"/>
    </source>
</evidence>
<dbReference type="InterPro" id="IPR050638">
    <property type="entry name" value="AA-Vitamin_Transporters"/>
</dbReference>
<feature type="region of interest" description="Disordered" evidence="6">
    <location>
        <begin position="1"/>
        <end position="71"/>
    </location>
</feature>
<feature type="domain" description="EamA" evidence="8">
    <location>
        <begin position="227"/>
        <end position="363"/>
    </location>
</feature>
<dbReference type="AlphaFoldDB" id="A0A4U1L0W5"/>
<sequence length="370" mass="38818">MGSGRGGRSAARPGDRRAVSAEAHPSRHGEGDHAQHGGGGSPQAASFAAAPLHHQPAAGRPPPRAGEDVPDPQSTRLAILIPFAIVTLIWGSTWIVITGQLGEVPPSWSVTYRFALGGVTMLGWALYKRQSLRLDARGLRFAAALALAQFVLNFNFVYRAEMYVTSGLVAVVFALLLVPNAIFARIFLGQRMGRQLLVGSAIAIAGIALLFLHEIRRDPSGGTTTLIGIGLTALGVLSASSANVMQATSTARAYPMAPMLGWAMLIGAAFDAIFSYAVAGPPRFELTASYIAGLVYLGVMASAVAFTLYFGVIRVIGPAKAAYSSVIIPVIAMGLSTLFEGYRWSLLAAAGAVLVLAGLVVALRARRPNR</sequence>
<reference evidence="9 10" key="1">
    <citation type="submission" date="2019-04" db="EMBL/GenBank/DDBJ databases">
        <authorList>
            <person name="Yang Y."/>
            <person name="Wei D."/>
        </authorList>
    </citation>
    <scope>NUCLEOTIDE SEQUENCE [LARGE SCALE GENOMIC DNA]</scope>
    <source>
        <strain evidence="9 10">L-1-4w-11</strain>
    </source>
</reference>
<dbReference type="SUPFAM" id="SSF103481">
    <property type="entry name" value="Multidrug resistance efflux transporter EmrE"/>
    <property type="match status" value="2"/>
</dbReference>
<dbReference type="EMBL" id="SWKR01000002">
    <property type="protein sequence ID" value="TKD50427.1"/>
    <property type="molecule type" value="Genomic_DNA"/>
</dbReference>
<evidence type="ECO:0000256" key="5">
    <source>
        <dbReference type="ARBA" id="ARBA00023136"/>
    </source>
</evidence>
<evidence type="ECO:0000313" key="9">
    <source>
        <dbReference type="EMBL" id="TKD50427.1"/>
    </source>
</evidence>
<evidence type="ECO:0000259" key="8">
    <source>
        <dbReference type="Pfam" id="PF00892"/>
    </source>
</evidence>
<keyword evidence="5 7" id="KW-0472">Membrane</keyword>
<dbReference type="Proteomes" id="UP000309138">
    <property type="component" value="Unassembled WGS sequence"/>
</dbReference>
<accession>A0A4U1L0W5</accession>
<feature type="transmembrane region" description="Helical" evidence="7">
    <location>
        <begin position="77"/>
        <end position="97"/>
    </location>
</feature>
<evidence type="ECO:0000256" key="4">
    <source>
        <dbReference type="ARBA" id="ARBA00022989"/>
    </source>
</evidence>
<feature type="transmembrane region" description="Helical" evidence="7">
    <location>
        <begin position="345"/>
        <end position="365"/>
    </location>
</feature>
<evidence type="ECO:0000256" key="3">
    <source>
        <dbReference type="ARBA" id="ARBA00022692"/>
    </source>
</evidence>
<feature type="domain" description="EamA" evidence="8">
    <location>
        <begin position="83"/>
        <end position="211"/>
    </location>
</feature>
<evidence type="ECO:0000256" key="1">
    <source>
        <dbReference type="ARBA" id="ARBA00004141"/>
    </source>
</evidence>
<feature type="compositionally biased region" description="Basic and acidic residues" evidence="6">
    <location>
        <begin position="13"/>
        <end position="35"/>
    </location>
</feature>
<feature type="transmembrane region" description="Helical" evidence="7">
    <location>
        <begin position="139"/>
        <end position="158"/>
    </location>
</feature>